<proteinExistence type="predicted"/>
<organism evidence="2 3">
    <name type="scientific">Serratia rubidaea</name>
    <name type="common">Serratia marinorubra</name>
    <dbReference type="NCBI Taxonomy" id="61652"/>
    <lineage>
        <taxon>Bacteria</taxon>
        <taxon>Pseudomonadati</taxon>
        <taxon>Pseudomonadota</taxon>
        <taxon>Gammaproteobacteria</taxon>
        <taxon>Enterobacterales</taxon>
        <taxon>Yersiniaceae</taxon>
        <taxon>Serratia</taxon>
    </lineage>
</organism>
<evidence type="ECO:0000313" key="3">
    <source>
        <dbReference type="Proteomes" id="UP000271603"/>
    </source>
</evidence>
<dbReference type="Pfam" id="PF00403">
    <property type="entry name" value="HMA"/>
    <property type="match status" value="1"/>
</dbReference>
<dbReference type="STRING" id="61652.AXX16_1197"/>
<evidence type="ECO:0000259" key="1">
    <source>
        <dbReference type="Pfam" id="PF00403"/>
    </source>
</evidence>
<accession>A0A447QJI9</accession>
<dbReference type="InterPro" id="IPR036163">
    <property type="entry name" value="HMA_dom_sf"/>
</dbReference>
<evidence type="ECO:0000313" key="2">
    <source>
        <dbReference type="EMBL" id="VEA70141.1"/>
    </source>
</evidence>
<dbReference type="Gene3D" id="3.30.70.100">
    <property type="match status" value="1"/>
</dbReference>
<reference evidence="2 3" key="1">
    <citation type="submission" date="2018-12" db="EMBL/GenBank/DDBJ databases">
        <authorList>
            <consortium name="Pathogen Informatics"/>
        </authorList>
    </citation>
    <scope>NUCLEOTIDE SEQUENCE [LARGE SCALE GENOMIC DNA]</scope>
    <source>
        <strain evidence="2 3">NCTC9419</strain>
    </source>
</reference>
<feature type="domain" description="HMA" evidence="1">
    <location>
        <begin position="16"/>
        <end position="72"/>
    </location>
</feature>
<sequence length="79" mass="8409">MESNLRKEPFMNHLQLHIPTMKCGGCAASIAKTIKARDPQAQVDADPATKWVTIASRADGAELMADLAAAGFHASVESD</sequence>
<dbReference type="AlphaFoldDB" id="A0A447QJI9"/>
<dbReference type="CDD" id="cd00371">
    <property type="entry name" value="HMA"/>
    <property type="match status" value="1"/>
</dbReference>
<dbReference type="Proteomes" id="UP000271603">
    <property type="component" value="Chromosome"/>
</dbReference>
<gene>
    <name evidence="2" type="ORF">NCTC9419_01633</name>
</gene>
<dbReference type="SUPFAM" id="SSF55008">
    <property type="entry name" value="HMA, heavy metal-associated domain"/>
    <property type="match status" value="1"/>
</dbReference>
<protein>
    <recommendedName>
        <fullName evidence="1">HMA domain-containing protein</fullName>
    </recommendedName>
</protein>
<dbReference type="InterPro" id="IPR006121">
    <property type="entry name" value="HMA_dom"/>
</dbReference>
<name>A0A447QJI9_SERRU</name>
<dbReference type="EMBL" id="LR134155">
    <property type="protein sequence ID" value="VEA70141.1"/>
    <property type="molecule type" value="Genomic_DNA"/>
</dbReference>
<dbReference type="GO" id="GO:0046872">
    <property type="term" value="F:metal ion binding"/>
    <property type="evidence" value="ECO:0007669"/>
    <property type="project" value="InterPro"/>
</dbReference>